<keyword evidence="3" id="KW-1185">Reference proteome</keyword>
<feature type="region of interest" description="Disordered" evidence="1">
    <location>
        <begin position="1"/>
        <end position="29"/>
    </location>
</feature>
<sequence length="130" mass="14568">MVADRVEKEKKERESRSKIGSGDQPARERASHPWWIYRWSKGADVWRVGAMKLGAWSVVFLSPGGGGYYSSIAAGSCLRGVKAYSLDRFVDPLGVSRGVLGFRFVALKWLSAFVKRMRSRLDRSNTPEQG</sequence>
<protein>
    <submittedName>
        <fullName evidence="2">Uncharacterized protein</fullName>
    </submittedName>
</protein>
<feature type="compositionally biased region" description="Basic and acidic residues" evidence="1">
    <location>
        <begin position="1"/>
        <end position="17"/>
    </location>
</feature>
<proteinExistence type="predicted"/>
<dbReference type="EMBL" id="JAGKQM010000005">
    <property type="protein sequence ID" value="KAH0925281.1"/>
    <property type="molecule type" value="Genomic_DNA"/>
</dbReference>
<evidence type="ECO:0000313" key="2">
    <source>
        <dbReference type="EMBL" id="KAH0925281.1"/>
    </source>
</evidence>
<comment type="caution">
    <text evidence="2">The sequence shown here is derived from an EMBL/GenBank/DDBJ whole genome shotgun (WGS) entry which is preliminary data.</text>
</comment>
<accession>A0ABQ8DA71</accession>
<evidence type="ECO:0000313" key="3">
    <source>
        <dbReference type="Proteomes" id="UP000824890"/>
    </source>
</evidence>
<evidence type="ECO:0000256" key="1">
    <source>
        <dbReference type="SAM" id="MobiDB-lite"/>
    </source>
</evidence>
<name>A0ABQ8DA71_BRANA</name>
<gene>
    <name evidence="2" type="ORF">HID58_017537</name>
</gene>
<organism evidence="2 3">
    <name type="scientific">Brassica napus</name>
    <name type="common">Rape</name>
    <dbReference type="NCBI Taxonomy" id="3708"/>
    <lineage>
        <taxon>Eukaryota</taxon>
        <taxon>Viridiplantae</taxon>
        <taxon>Streptophyta</taxon>
        <taxon>Embryophyta</taxon>
        <taxon>Tracheophyta</taxon>
        <taxon>Spermatophyta</taxon>
        <taxon>Magnoliopsida</taxon>
        <taxon>eudicotyledons</taxon>
        <taxon>Gunneridae</taxon>
        <taxon>Pentapetalae</taxon>
        <taxon>rosids</taxon>
        <taxon>malvids</taxon>
        <taxon>Brassicales</taxon>
        <taxon>Brassicaceae</taxon>
        <taxon>Brassiceae</taxon>
        <taxon>Brassica</taxon>
    </lineage>
</organism>
<reference evidence="2 3" key="1">
    <citation type="submission" date="2021-05" db="EMBL/GenBank/DDBJ databases">
        <title>Genome Assembly of Synthetic Allotetraploid Brassica napus Reveals Homoeologous Exchanges between Subgenomes.</title>
        <authorList>
            <person name="Davis J.T."/>
        </authorList>
    </citation>
    <scope>NUCLEOTIDE SEQUENCE [LARGE SCALE GENOMIC DNA]</scope>
    <source>
        <strain evidence="3">cv. Da-Ae</strain>
        <tissue evidence="2">Seedling</tissue>
    </source>
</reference>
<dbReference type="Proteomes" id="UP000824890">
    <property type="component" value="Unassembled WGS sequence"/>
</dbReference>